<dbReference type="EMBL" id="BJWL01000007">
    <property type="protein sequence ID" value="GFY90843.1"/>
    <property type="molecule type" value="Genomic_DNA"/>
</dbReference>
<name>A0A7J0EWR5_9ERIC</name>
<feature type="region of interest" description="Disordered" evidence="1">
    <location>
        <begin position="31"/>
        <end position="101"/>
    </location>
</feature>
<sequence>MLGPPPPFKLPHKPLTHVRISPFFEINVFKPGPNRPVQPVEPSIGRKNGPVNPFNPVSILNRTQPAQPAVQPRNRRPGAGFDEPKRVTRERKKSERGVDSVPVVMDSVDSVPVVVDSVPTVVDSREGWSDPWSWWIRCR</sequence>
<keyword evidence="3" id="KW-1185">Reference proteome</keyword>
<feature type="compositionally biased region" description="Basic and acidic residues" evidence="1">
    <location>
        <begin position="82"/>
        <end position="98"/>
    </location>
</feature>
<proteinExistence type="predicted"/>
<accession>A0A7J0EWR5</accession>
<evidence type="ECO:0000313" key="3">
    <source>
        <dbReference type="Proteomes" id="UP000585474"/>
    </source>
</evidence>
<dbReference type="Proteomes" id="UP000585474">
    <property type="component" value="Unassembled WGS sequence"/>
</dbReference>
<reference evidence="2 3" key="1">
    <citation type="submission" date="2019-07" db="EMBL/GenBank/DDBJ databases">
        <title>De Novo Assembly of kiwifruit Actinidia rufa.</title>
        <authorList>
            <person name="Sugita-Konishi S."/>
            <person name="Sato K."/>
            <person name="Mori E."/>
            <person name="Abe Y."/>
            <person name="Kisaki G."/>
            <person name="Hamano K."/>
            <person name="Suezawa K."/>
            <person name="Otani M."/>
            <person name="Fukuda T."/>
            <person name="Manabe T."/>
            <person name="Gomi K."/>
            <person name="Tabuchi M."/>
            <person name="Akimitsu K."/>
            <person name="Kataoka I."/>
        </authorList>
    </citation>
    <scope>NUCLEOTIDE SEQUENCE [LARGE SCALE GENOMIC DNA]</scope>
    <source>
        <strain evidence="3">cv. Fuchu</strain>
    </source>
</reference>
<protein>
    <submittedName>
        <fullName evidence="2">Uncharacterized protein</fullName>
    </submittedName>
</protein>
<evidence type="ECO:0000256" key="1">
    <source>
        <dbReference type="SAM" id="MobiDB-lite"/>
    </source>
</evidence>
<evidence type="ECO:0000313" key="2">
    <source>
        <dbReference type="EMBL" id="GFY90843.1"/>
    </source>
</evidence>
<gene>
    <name evidence="2" type="ORF">Acr_07g0010400</name>
</gene>
<comment type="caution">
    <text evidence="2">The sequence shown here is derived from an EMBL/GenBank/DDBJ whole genome shotgun (WGS) entry which is preliminary data.</text>
</comment>
<organism evidence="2 3">
    <name type="scientific">Actinidia rufa</name>
    <dbReference type="NCBI Taxonomy" id="165716"/>
    <lineage>
        <taxon>Eukaryota</taxon>
        <taxon>Viridiplantae</taxon>
        <taxon>Streptophyta</taxon>
        <taxon>Embryophyta</taxon>
        <taxon>Tracheophyta</taxon>
        <taxon>Spermatophyta</taxon>
        <taxon>Magnoliopsida</taxon>
        <taxon>eudicotyledons</taxon>
        <taxon>Gunneridae</taxon>
        <taxon>Pentapetalae</taxon>
        <taxon>asterids</taxon>
        <taxon>Ericales</taxon>
        <taxon>Actinidiaceae</taxon>
        <taxon>Actinidia</taxon>
    </lineage>
</organism>
<dbReference type="AlphaFoldDB" id="A0A7J0EWR5"/>